<reference evidence="2 3" key="1">
    <citation type="journal article" date="2023" name="Plants (Basel)">
        <title>Bridging the Gap: Combining Genomics and Transcriptomics Approaches to Understand Stylosanthes scabra, an Orphan Legume from the Brazilian Caatinga.</title>
        <authorList>
            <person name="Ferreira-Neto J.R.C."/>
            <person name="da Silva M.D."/>
            <person name="Binneck E."/>
            <person name="de Melo N.F."/>
            <person name="da Silva R.H."/>
            <person name="de Melo A.L.T.M."/>
            <person name="Pandolfi V."/>
            <person name="Bustamante F.O."/>
            <person name="Brasileiro-Vidal A.C."/>
            <person name="Benko-Iseppon A.M."/>
        </authorList>
    </citation>
    <scope>NUCLEOTIDE SEQUENCE [LARGE SCALE GENOMIC DNA]</scope>
    <source>
        <tissue evidence="2">Leaves</tissue>
    </source>
</reference>
<comment type="caution">
    <text evidence="2">The sequence shown here is derived from an EMBL/GenBank/DDBJ whole genome shotgun (WGS) entry which is preliminary data.</text>
</comment>
<evidence type="ECO:0000313" key="2">
    <source>
        <dbReference type="EMBL" id="MED6186198.1"/>
    </source>
</evidence>
<evidence type="ECO:0000256" key="1">
    <source>
        <dbReference type="SAM" id="MobiDB-lite"/>
    </source>
</evidence>
<accession>A0ABU6WQ21</accession>
<dbReference type="EMBL" id="JASCZI010181871">
    <property type="protein sequence ID" value="MED6186198.1"/>
    <property type="molecule type" value="Genomic_DNA"/>
</dbReference>
<feature type="region of interest" description="Disordered" evidence="1">
    <location>
        <begin position="47"/>
        <end position="68"/>
    </location>
</feature>
<name>A0ABU6WQ21_9FABA</name>
<keyword evidence="3" id="KW-1185">Reference proteome</keyword>
<organism evidence="2 3">
    <name type="scientific">Stylosanthes scabra</name>
    <dbReference type="NCBI Taxonomy" id="79078"/>
    <lineage>
        <taxon>Eukaryota</taxon>
        <taxon>Viridiplantae</taxon>
        <taxon>Streptophyta</taxon>
        <taxon>Embryophyta</taxon>
        <taxon>Tracheophyta</taxon>
        <taxon>Spermatophyta</taxon>
        <taxon>Magnoliopsida</taxon>
        <taxon>eudicotyledons</taxon>
        <taxon>Gunneridae</taxon>
        <taxon>Pentapetalae</taxon>
        <taxon>rosids</taxon>
        <taxon>fabids</taxon>
        <taxon>Fabales</taxon>
        <taxon>Fabaceae</taxon>
        <taxon>Papilionoideae</taxon>
        <taxon>50 kb inversion clade</taxon>
        <taxon>dalbergioids sensu lato</taxon>
        <taxon>Dalbergieae</taxon>
        <taxon>Pterocarpus clade</taxon>
        <taxon>Stylosanthes</taxon>
    </lineage>
</organism>
<proteinExistence type="predicted"/>
<sequence>MFQREGGGRTAPAIVRAATSAVAGDHHEEFPSLPPPRSAIAAVELQNHRHLRKPPPPLPSDFSSPPSMEGSSMFLAVAVKERTKGKKFLPTLSPLSYTLAPPPSPF</sequence>
<evidence type="ECO:0000313" key="3">
    <source>
        <dbReference type="Proteomes" id="UP001341840"/>
    </source>
</evidence>
<gene>
    <name evidence="2" type="ORF">PIB30_064466</name>
</gene>
<dbReference type="Proteomes" id="UP001341840">
    <property type="component" value="Unassembled WGS sequence"/>
</dbReference>
<protein>
    <submittedName>
        <fullName evidence="2">Uncharacterized protein</fullName>
    </submittedName>
</protein>